<evidence type="ECO:0000256" key="2">
    <source>
        <dbReference type="ARBA" id="ARBA00022833"/>
    </source>
</evidence>
<reference evidence="3 4" key="2">
    <citation type="submission" date="2018-11" db="EMBL/GenBank/DDBJ databases">
        <authorList>
            <consortium name="Pathogen Informatics"/>
        </authorList>
    </citation>
    <scope>NUCLEOTIDE SEQUENCE [LARGE SCALE GENOMIC DNA]</scope>
</reference>
<dbReference type="Proteomes" id="UP000270296">
    <property type="component" value="Unassembled WGS sequence"/>
</dbReference>
<dbReference type="EMBL" id="UZAM01011939">
    <property type="protein sequence ID" value="VDP19134.1"/>
    <property type="molecule type" value="Genomic_DNA"/>
</dbReference>
<dbReference type="GO" id="GO:0000139">
    <property type="term" value="C:Golgi membrane"/>
    <property type="evidence" value="ECO:0007669"/>
    <property type="project" value="GOC"/>
</dbReference>
<dbReference type="PANTHER" id="PTHR45686:SF4">
    <property type="entry name" value="ADP-RIBOSYLATION FACTOR GTPASE ACTIVATING PROTEIN 3, ISOFORM H"/>
    <property type="match status" value="1"/>
</dbReference>
<dbReference type="OrthoDB" id="983479at2759"/>
<protein>
    <submittedName>
        <fullName evidence="5">ENTH domain-containing protein</fullName>
    </submittedName>
</protein>
<sequence length="148" mass="16234">MFIGSCATFYDLCRARVVAQETTHTYDMPPSEEAQHKFGGAKSISSDQFFGGGSTDFEARQNLSRFEASSAISSSDFFNEEPKSHSTKTASRYSVPSLNVQLPDLIDIKESVRSGVATVANKLSTLSTNVSSYISVSYVRLFQIDFDS</sequence>
<dbReference type="WBParaSite" id="SBAD_0000908301-mRNA-1">
    <property type="protein sequence ID" value="SBAD_0000908301-mRNA-1"/>
    <property type="gene ID" value="SBAD_0000908301"/>
</dbReference>
<keyword evidence="2" id="KW-0862">Zinc</keyword>
<reference evidence="5" key="1">
    <citation type="submission" date="2016-06" db="UniProtKB">
        <authorList>
            <consortium name="WormBaseParasite"/>
        </authorList>
    </citation>
    <scope>IDENTIFICATION</scope>
</reference>
<name>A0A183IYR8_9BILA</name>
<organism evidence="5">
    <name type="scientific">Soboliphyme baturini</name>
    <dbReference type="NCBI Taxonomy" id="241478"/>
    <lineage>
        <taxon>Eukaryota</taxon>
        <taxon>Metazoa</taxon>
        <taxon>Ecdysozoa</taxon>
        <taxon>Nematoda</taxon>
        <taxon>Enoplea</taxon>
        <taxon>Dorylaimia</taxon>
        <taxon>Dioctophymatida</taxon>
        <taxon>Dioctophymatoidea</taxon>
        <taxon>Soboliphymatidae</taxon>
        <taxon>Soboliphyme</taxon>
    </lineage>
</organism>
<keyword evidence="4" id="KW-1185">Reference proteome</keyword>
<dbReference type="GO" id="GO:0048205">
    <property type="term" value="P:COPI coating of Golgi vesicle"/>
    <property type="evidence" value="ECO:0007669"/>
    <property type="project" value="TreeGrafter"/>
</dbReference>
<dbReference type="GO" id="GO:0046872">
    <property type="term" value="F:metal ion binding"/>
    <property type="evidence" value="ECO:0007669"/>
    <property type="project" value="UniProtKB-KW"/>
</dbReference>
<proteinExistence type="predicted"/>
<evidence type="ECO:0000256" key="1">
    <source>
        <dbReference type="ARBA" id="ARBA00022723"/>
    </source>
</evidence>
<evidence type="ECO:0000313" key="5">
    <source>
        <dbReference type="WBParaSite" id="SBAD_0000908301-mRNA-1"/>
    </source>
</evidence>
<evidence type="ECO:0000313" key="4">
    <source>
        <dbReference type="Proteomes" id="UP000270296"/>
    </source>
</evidence>
<keyword evidence="1" id="KW-0479">Metal-binding</keyword>
<dbReference type="PANTHER" id="PTHR45686">
    <property type="entry name" value="ADP-RIBOSYLATION FACTOR GTPASE ACTIVATING PROTEIN 3, ISOFORM H-RELATED"/>
    <property type="match status" value="1"/>
</dbReference>
<accession>A0A183IYR8</accession>
<evidence type="ECO:0000313" key="3">
    <source>
        <dbReference type="EMBL" id="VDP19134.1"/>
    </source>
</evidence>
<gene>
    <name evidence="3" type="ORF">SBAD_LOCUS8766</name>
</gene>
<dbReference type="AlphaFoldDB" id="A0A183IYR8"/>